<dbReference type="SUPFAM" id="SSF103657">
    <property type="entry name" value="BAR/IMD domain-like"/>
    <property type="match status" value="1"/>
</dbReference>
<accession>A0A672HF22</accession>
<dbReference type="PROSITE" id="PS51021">
    <property type="entry name" value="BAR"/>
    <property type="match status" value="1"/>
</dbReference>
<reference evidence="2" key="2">
    <citation type="submission" date="2025-08" db="UniProtKB">
        <authorList>
            <consortium name="Ensembl"/>
        </authorList>
    </citation>
    <scope>IDENTIFICATION</scope>
</reference>
<keyword evidence="3" id="KW-1185">Reference proteome</keyword>
<dbReference type="Pfam" id="PF03114">
    <property type="entry name" value="BAR"/>
    <property type="match status" value="1"/>
</dbReference>
<reference evidence="2" key="3">
    <citation type="submission" date="2025-09" db="UniProtKB">
        <authorList>
            <consortium name="Ensembl"/>
        </authorList>
    </citation>
    <scope>IDENTIFICATION</scope>
</reference>
<dbReference type="Ensembl" id="ENSSFAT00005028610.1">
    <property type="protein sequence ID" value="ENSSFAP00005027559.1"/>
    <property type="gene ID" value="ENSSFAG00005014058.1"/>
</dbReference>
<dbReference type="AlphaFoldDB" id="A0A672HF22"/>
<sequence length="244" mass="27368">FSKKFQLLNERLMGAEGTRLDEDFLQMEKSVAVIQALLSELLARTTEFLQPNPAYRAKLSMLSTVSRLRGQGRGSGYPQTEGMLGDAMVRYGQQLGGASEFGTAPEVSRARELLDADVTRGFLDPLQEMERAELKDIRFQLKKVNGRRLDFDYKRRRRERLPAEEVQQAGEKFLSSKELAERSMFLLLHHDVRTNPGVLRGTLPDGTFLWAQPVSAGLSRSQPVSAASSASSSCSWIRSGTWRL</sequence>
<dbReference type="Proteomes" id="UP000472267">
    <property type="component" value="Chromosome 7"/>
</dbReference>
<protein>
    <submittedName>
        <fullName evidence="2">SH3-domain GRB2-like 3b</fullName>
    </submittedName>
</protein>
<evidence type="ECO:0000259" key="1">
    <source>
        <dbReference type="PROSITE" id="PS51021"/>
    </source>
</evidence>
<proteinExistence type="predicted"/>
<evidence type="ECO:0000313" key="2">
    <source>
        <dbReference type="Ensembl" id="ENSSFAP00005027559.1"/>
    </source>
</evidence>
<feature type="domain" description="BAR" evidence="1">
    <location>
        <begin position="9"/>
        <end position="244"/>
    </location>
</feature>
<dbReference type="Gene3D" id="1.20.1270.60">
    <property type="entry name" value="Arfaptin homology (AH) domain/BAR domain"/>
    <property type="match status" value="1"/>
</dbReference>
<reference evidence="2" key="1">
    <citation type="submission" date="2019-06" db="EMBL/GenBank/DDBJ databases">
        <authorList>
            <consortium name="Wellcome Sanger Institute Data Sharing"/>
        </authorList>
    </citation>
    <scope>NUCLEOTIDE SEQUENCE [LARGE SCALE GENOMIC DNA]</scope>
</reference>
<dbReference type="SMART" id="SM00721">
    <property type="entry name" value="BAR"/>
    <property type="match status" value="1"/>
</dbReference>
<gene>
    <name evidence="2" type="primary">sh3gl3b</name>
</gene>
<organism evidence="2 3">
    <name type="scientific">Salarias fasciatus</name>
    <name type="common">Jewelled blenny</name>
    <name type="synonym">Blennius fasciatus</name>
    <dbReference type="NCBI Taxonomy" id="181472"/>
    <lineage>
        <taxon>Eukaryota</taxon>
        <taxon>Metazoa</taxon>
        <taxon>Chordata</taxon>
        <taxon>Craniata</taxon>
        <taxon>Vertebrata</taxon>
        <taxon>Euteleostomi</taxon>
        <taxon>Actinopterygii</taxon>
        <taxon>Neopterygii</taxon>
        <taxon>Teleostei</taxon>
        <taxon>Neoteleostei</taxon>
        <taxon>Acanthomorphata</taxon>
        <taxon>Ovalentaria</taxon>
        <taxon>Blenniimorphae</taxon>
        <taxon>Blenniiformes</taxon>
        <taxon>Blennioidei</taxon>
        <taxon>Blenniidae</taxon>
        <taxon>Salariinae</taxon>
        <taxon>Salarias</taxon>
    </lineage>
</organism>
<evidence type="ECO:0000313" key="3">
    <source>
        <dbReference type="Proteomes" id="UP000472267"/>
    </source>
</evidence>
<dbReference type="GO" id="GO:0005737">
    <property type="term" value="C:cytoplasm"/>
    <property type="evidence" value="ECO:0007669"/>
    <property type="project" value="InterPro"/>
</dbReference>
<dbReference type="InterPro" id="IPR027267">
    <property type="entry name" value="AH/BAR_dom_sf"/>
</dbReference>
<name>A0A672HF22_SALFA</name>
<dbReference type="InterPro" id="IPR004148">
    <property type="entry name" value="BAR_dom"/>
</dbReference>